<feature type="compositionally biased region" description="Low complexity" evidence="1">
    <location>
        <begin position="174"/>
        <end position="187"/>
    </location>
</feature>
<accession>A0ABM5TX91</accession>
<feature type="compositionally biased region" description="Low complexity" evidence="1">
    <location>
        <begin position="1"/>
        <end position="17"/>
    </location>
</feature>
<feature type="compositionally biased region" description="Basic and acidic residues" evidence="1">
    <location>
        <begin position="238"/>
        <end position="248"/>
    </location>
</feature>
<dbReference type="Proteomes" id="UP000035366">
    <property type="component" value="Chromosome"/>
</dbReference>
<evidence type="ECO:0000256" key="1">
    <source>
        <dbReference type="SAM" id="MobiDB-lite"/>
    </source>
</evidence>
<gene>
    <name evidence="2" type="ORF">ABB07_38645</name>
</gene>
<feature type="region of interest" description="Disordered" evidence="1">
    <location>
        <begin position="238"/>
        <end position="272"/>
    </location>
</feature>
<feature type="region of interest" description="Disordered" evidence="1">
    <location>
        <begin position="1"/>
        <end position="187"/>
    </location>
</feature>
<keyword evidence="3" id="KW-1185">Reference proteome</keyword>
<evidence type="ECO:0000313" key="2">
    <source>
        <dbReference type="EMBL" id="AKJ15752.1"/>
    </source>
</evidence>
<proteinExistence type="predicted"/>
<evidence type="ECO:0000313" key="3">
    <source>
        <dbReference type="Proteomes" id="UP000035366"/>
    </source>
</evidence>
<feature type="compositionally biased region" description="Basic and acidic residues" evidence="1">
    <location>
        <begin position="79"/>
        <end position="90"/>
    </location>
</feature>
<name>A0ABM5TX91_9ACTN</name>
<reference evidence="2 3" key="1">
    <citation type="journal article" date="2015" name="ISME J.">
        <title>Draft Genome Sequence of Streptomyces incarnatus NRRL8089, which Produces the Nucleoside Antibiotic Sinefungin.</title>
        <authorList>
            <person name="Oshima K."/>
            <person name="Hattori M."/>
            <person name="Shimizu H."/>
            <person name="Fukuda K."/>
            <person name="Nemoto M."/>
            <person name="Inagaki K."/>
            <person name="Tamura T."/>
        </authorList>
    </citation>
    <scope>NUCLEOTIDE SEQUENCE [LARGE SCALE GENOMIC DNA]</scope>
    <source>
        <strain evidence="2 3">NRRL 8089</strain>
    </source>
</reference>
<feature type="compositionally biased region" description="Pro residues" evidence="1">
    <location>
        <begin position="147"/>
        <end position="170"/>
    </location>
</feature>
<dbReference type="EMBL" id="CP011497">
    <property type="protein sequence ID" value="AKJ15752.1"/>
    <property type="molecule type" value="Genomic_DNA"/>
</dbReference>
<dbReference type="RefSeq" id="WP_208903173.1">
    <property type="nucleotide sequence ID" value="NZ_CP011497.1"/>
</dbReference>
<sequence length="272" mass="28511">MAATAAEDAGATAVAAEPRPRSPFEETWEEAVVDVLPLPEEDMPGMAPSEQARRPWGDGSRPPDPPGVGEITVDVPRPWAERPALDEPRSSRSYAPVGNGESPLSGPRSDVVDPRPTARPSDPARADGPTAGAGTDEMTMTHTGRPPQAPDTPPVDTPRPPAPVHVPPPHVDGDGAAPARTAAVPADDASFAPAATASDVVRAEPVPVESQPREPQAEFQAEFTPVVVEIGRVEVRVVPDRPSEPPRERRTRPRTGPTLDEYLGSAAGRGAS</sequence>
<organism evidence="2 3">
    <name type="scientific">Streptomyces incarnatus</name>
    <dbReference type="NCBI Taxonomy" id="665007"/>
    <lineage>
        <taxon>Bacteria</taxon>
        <taxon>Bacillati</taxon>
        <taxon>Actinomycetota</taxon>
        <taxon>Actinomycetes</taxon>
        <taxon>Kitasatosporales</taxon>
        <taxon>Streptomycetaceae</taxon>
        <taxon>Streptomyces</taxon>
    </lineage>
</organism>
<protein>
    <submittedName>
        <fullName evidence="2">Uncharacterized protein</fullName>
    </submittedName>
</protein>